<dbReference type="GO" id="GO:0008168">
    <property type="term" value="F:methyltransferase activity"/>
    <property type="evidence" value="ECO:0007669"/>
    <property type="project" value="UniProtKB-KW"/>
</dbReference>
<sequence>MYPVSRPDVAEHFRFVPNASQSGFDLWLSLEKPTDALGDLSVSVVDARTGGPLGKDYAPYHIPAAARTGVLPAPHQMARVIGAPSDFYFRMGGYTSFLSLEDAVRSTTGRDLTAYPRVLDWGCGCGRVSRHFLNLPGCEVTGADVDPENVDWCRANLPGGKWEVLPLRPPTRLPEAGFDLAFGISVFTHLKEPDQYEWLDELRRTIRPGGLALMTFHGDASIVWSALKPDRYTVLRRDGICDQPNPLYDADLAEDDYYRDTFHTSEYIRHEWGRYFEILSILPSHIAHQDLVVMRRR</sequence>
<dbReference type="Pfam" id="PF13649">
    <property type="entry name" value="Methyltransf_25"/>
    <property type="match status" value="1"/>
</dbReference>
<dbReference type="Proteomes" id="UP000214646">
    <property type="component" value="Unassembled WGS sequence"/>
</dbReference>
<name>A0A225E0P2_9BACT</name>
<keyword evidence="2" id="KW-0489">Methyltransferase</keyword>
<keyword evidence="2" id="KW-0808">Transferase</keyword>
<dbReference type="AlphaFoldDB" id="A0A225E0P2"/>
<proteinExistence type="predicted"/>
<keyword evidence="3" id="KW-1185">Reference proteome</keyword>
<dbReference type="GO" id="GO:0032259">
    <property type="term" value="P:methylation"/>
    <property type="evidence" value="ECO:0007669"/>
    <property type="project" value="UniProtKB-KW"/>
</dbReference>
<evidence type="ECO:0000259" key="1">
    <source>
        <dbReference type="Pfam" id="PF13649"/>
    </source>
</evidence>
<dbReference type="EMBL" id="NIDE01000001">
    <property type="protein sequence ID" value="OWK47161.1"/>
    <property type="molecule type" value="Genomic_DNA"/>
</dbReference>
<reference evidence="3" key="1">
    <citation type="submission" date="2017-06" db="EMBL/GenBank/DDBJ databases">
        <title>Genome analysis of Fimbriiglobus ruber SP5, the first member of the order Planctomycetales with confirmed chitinolytic capability.</title>
        <authorList>
            <person name="Ravin N.V."/>
            <person name="Rakitin A.L."/>
            <person name="Ivanova A.A."/>
            <person name="Beletsky A.V."/>
            <person name="Kulichevskaya I.S."/>
            <person name="Mardanov A.V."/>
            <person name="Dedysh S.N."/>
        </authorList>
    </citation>
    <scope>NUCLEOTIDE SEQUENCE [LARGE SCALE GENOMIC DNA]</scope>
    <source>
        <strain evidence="3">SP5</strain>
    </source>
</reference>
<dbReference type="InterPro" id="IPR041698">
    <property type="entry name" value="Methyltransf_25"/>
</dbReference>
<organism evidence="2 3">
    <name type="scientific">Fimbriiglobus ruber</name>
    <dbReference type="NCBI Taxonomy" id="1908690"/>
    <lineage>
        <taxon>Bacteria</taxon>
        <taxon>Pseudomonadati</taxon>
        <taxon>Planctomycetota</taxon>
        <taxon>Planctomycetia</taxon>
        <taxon>Gemmatales</taxon>
        <taxon>Gemmataceae</taxon>
        <taxon>Fimbriiglobus</taxon>
    </lineage>
</organism>
<comment type="caution">
    <text evidence="2">The sequence shown here is derived from an EMBL/GenBank/DDBJ whole genome shotgun (WGS) entry which is preliminary data.</text>
</comment>
<feature type="domain" description="Methyltransferase" evidence="1">
    <location>
        <begin position="118"/>
        <end position="210"/>
    </location>
</feature>
<gene>
    <name evidence="2" type="ORF">FRUB_00860</name>
</gene>
<accession>A0A225E0P2</accession>
<dbReference type="InterPro" id="IPR050508">
    <property type="entry name" value="Methyltransf_Superfamily"/>
</dbReference>
<dbReference type="SUPFAM" id="SSF53335">
    <property type="entry name" value="S-adenosyl-L-methionine-dependent methyltransferases"/>
    <property type="match status" value="1"/>
</dbReference>
<evidence type="ECO:0000313" key="3">
    <source>
        <dbReference type="Proteomes" id="UP000214646"/>
    </source>
</evidence>
<evidence type="ECO:0000313" key="2">
    <source>
        <dbReference type="EMBL" id="OWK47161.1"/>
    </source>
</evidence>
<protein>
    <submittedName>
        <fullName evidence="2">Methyltransferase</fullName>
    </submittedName>
</protein>
<dbReference type="Gene3D" id="3.40.50.150">
    <property type="entry name" value="Vaccinia Virus protein VP39"/>
    <property type="match status" value="1"/>
</dbReference>
<dbReference type="PANTHER" id="PTHR42912">
    <property type="entry name" value="METHYLTRANSFERASE"/>
    <property type="match status" value="1"/>
</dbReference>
<dbReference type="InterPro" id="IPR029063">
    <property type="entry name" value="SAM-dependent_MTases_sf"/>
</dbReference>
<dbReference type="CDD" id="cd02440">
    <property type="entry name" value="AdoMet_MTases"/>
    <property type="match status" value="1"/>
</dbReference>